<dbReference type="Proteomes" id="UP000038009">
    <property type="component" value="Unassembled WGS sequence"/>
</dbReference>
<proteinExistence type="predicted"/>
<evidence type="ECO:0000313" key="2">
    <source>
        <dbReference type="EMBL" id="KPI88602.1"/>
    </source>
</evidence>
<comment type="caution">
    <text evidence="2">The sequence shown here is derived from an EMBL/GenBank/DDBJ whole genome shotgun (WGS) entry which is preliminary data.</text>
</comment>
<organism evidence="2 3">
    <name type="scientific">Leptomonas seymouri</name>
    <dbReference type="NCBI Taxonomy" id="5684"/>
    <lineage>
        <taxon>Eukaryota</taxon>
        <taxon>Discoba</taxon>
        <taxon>Euglenozoa</taxon>
        <taxon>Kinetoplastea</taxon>
        <taxon>Metakinetoplastina</taxon>
        <taxon>Trypanosomatida</taxon>
        <taxon>Trypanosomatidae</taxon>
        <taxon>Leishmaniinae</taxon>
        <taxon>Leptomonas</taxon>
    </lineage>
</organism>
<gene>
    <name evidence="2" type="ORF">ABL78_2270</name>
</gene>
<name>A0A0N1I7R3_LEPSE</name>
<dbReference type="EMBL" id="LJSK01000045">
    <property type="protein sequence ID" value="KPI88602.1"/>
    <property type="molecule type" value="Genomic_DNA"/>
</dbReference>
<reference evidence="2 3" key="1">
    <citation type="journal article" date="2015" name="PLoS Pathog.">
        <title>Leptomonas seymouri: Adaptations to the Dixenous Life Cycle Analyzed by Genome Sequencing, Transcriptome Profiling and Co-infection with Leishmania donovani.</title>
        <authorList>
            <person name="Kraeva N."/>
            <person name="Butenko A."/>
            <person name="Hlavacova J."/>
            <person name="Kostygov A."/>
            <person name="Myskova J."/>
            <person name="Grybchuk D."/>
            <person name="Lestinova T."/>
            <person name="Votypka J."/>
            <person name="Volf P."/>
            <person name="Opperdoes F."/>
            <person name="Flegontov P."/>
            <person name="Lukes J."/>
            <person name="Yurchenko V."/>
        </authorList>
    </citation>
    <scope>NUCLEOTIDE SEQUENCE [LARGE SCALE GENOMIC DNA]</scope>
    <source>
        <strain evidence="2 3">ATCC 30220</strain>
    </source>
</reference>
<evidence type="ECO:0000256" key="1">
    <source>
        <dbReference type="SAM" id="MobiDB-lite"/>
    </source>
</evidence>
<evidence type="ECO:0000313" key="3">
    <source>
        <dbReference type="Proteomes" id="UP000038009"/>
    </source>
</evidence>
<feature type="region of interest" description="Disordered" evidence="1">
    <location>
        <begin position="78"/>
        <end position="106"/>
    </location>
</feature>
<accession>A0A0N1I7R3</accession>
<feature type="compositionally biased region" description="Low complexity" evidence="1">
    <location>
        <begin position="78"/>
        <end position="91"/>
    </location>
</feature>
<dbReference type="AlphaFoldDB" id="A0A0N1I7R3"/>
<dbReference type="VEuPathDB" id="TriTrypDB:Lsey_0045_0040"/>
<sequence>MKSMNFLAIANSNVCGCVLDAWISKGVVAYGNDTLTASNCATASMCEVRTTTARASTTTTTVTPTAPELLHSTNSFEANSTSTSFSTTTPWTPVPPRWPTASPTAWCDTSAGLTTASSARRAAS</sequence>
<keyword evidence="3" id="KW-1185">Reference proteome</keyword>
<protein>
    <submittedName>
        <fullName evidence="2">Uncharacterized protein</fullName>
    </submittedName>
</protein>